<accession>A0A1T5IKF7</accession>
<evidence type="ECO:0000256" key="1">
    <source>
        <dbReference type="ARBA" id="ARBA00002599"/>
    </source>
</evidence>
<evidence type="ECO:0000256" key="9">
    <source>
        <dbReference type="ARBA" id="ARBA00022764"/>
    </source>
</evidence>
<dbReference type="PANTHER" id="PTHR38604">
    <property type="entry name" value="PERIPLASMIC NITRATE REDUCTASE, ELECTRON TRANSFER SUBUNIT"/>
    <property type="match status" value="1"/>
</dbReference>
<dbReference type="GO" id="GO:0042597">
    <property type="term" value="C:periplasmic space"/>
    <property type="evidence" value="ECO:0007669"/>
    <property type="project" value="UniProtKB-SubCell"/>
</dbReference>
<evidence type="ECO:0000256" key="4">
    <source>
        <dbReference type="ARBA" id="ARBA00013773"/>
    </source>
</evidence>
<keyword evidence="5" id="KW-0813">Transport</keyword>
<dbReference type="FunFam" id="1.10.1130.10:FF:000001">
    <property type="entry name" value="Periplasmic nitrate reductase, electron transfer subunit"/>
    <property type="match status" value="1"/>
</dbReference>
<dbReference type="InterPro" id="IPR005591">
    <property type="entry name" value="NapB"/>
</dbReference>
<reference evidence="13 14" key="1">
    <citation type="submission" date="2017-02" db="EMBL/GenBank/DDBJ databases">
        <authorList>
            <person name="Peterson S.W."/>
        </authorList>
    </citation>
    <scope>NUCLEOTIDE SEQUENCE [LARGE SCALE GENOMIC DNA]</scope>
    <source>
        <strain evidence="13 14">P15</strain>
    </source>
</reference>
<keyword evidence="11" id="KW-0408">Iron</keyword>
<evidence type="ECO:0000256" key="10">
    <source>
        <dbReference type="ARBA" id="ARBA00022982"/>
    </source>
</evidence>
<dbReference type="InterPro" id="IPR036280">
    <property type="entry name" value="Multihaem_cyt_sf"/>
</dbReference>
<dbReference type="SUPFAM" id="SSF48695">
    <property type="entry name" value="Multiheme cytochromes"/>
    <property type="match status" value="1"/>
</dbReference>
<keyword evidence="7" id="KW-0479">Metal-binding</keyword>
<evidence type="ECO:0000256" key="7">
    <source>
        <dbReference type="ARBA" id="ARBA00022723"/>
    </source>
</evidence>
<protein>
    <recommendedName>
        <fullName evidence="4">Periplasmic nitrate reductase, electron transfer subunit</fullName>
    </recommendedName>
    <alternativeName>
        <fullName evidence="12">Diheme cytochrome c NapB</fullName>
    </alternativeName>
</protein>
<gene>
    <name evidence="13" type="ORF">SAMN06296058_0033</name>
</gene>
<dbReference type="PANTHER" id="PTHR38604:SF1">
    <property type="entry name" value="PERIPLASMIC NITRATE REDUCTASE, ELECTRON TRANSFER SUBUNIT"/>
    <property type="match status" value="1"/>
</dbReference>
<evidence type="ECO:0000313" key="14">
    <source>
        <dbReference type="Proteomes" id="UP000190341"/>
    </source>
</evidence>
<keyword evidence="8" id="KW-0732">Signal</keyword>
<dbReference type="GO" id="GO:0046872">
    <property type="term" value="F:metal ion binding"/>
    <property type="evidence" value="ECO:0007669"/>
    <property type="project" value="UniProtKB-KW"/>
</dbReference>
<dbReference type="Gene3D" id="1.10.1130.10">
    <property type="entry name" value="Flavocytochrome C3, Chain A"/>
    <property type="match status" value="1"/>
</dbReference>
<comment type="function">
    <text evidence="1">Electron transfer subunit of the periplasmic nitrate reductase complex NapAB. Receives electrons from the membrane-anchored tetraheme c-type NapC protein and transfers these to NapA subunit, thus allowing electron flow between membrane and periplasm. Essential for periplasmic nitrate reduction with nitrate as the terminal electron acceptor.</text>
</comment>
<keyword evidence="9" id="KW-0574">Periplasm</keyword>
<evidence type="ECO:0000256" key="8">
    <source>
        <dbReference type="ARBA" id="ARBA00022729"/>
    </source>
</evidence>
<dbReference type="GO" id="GO:0009061">
    <property type="term" value="P:anaerobic respiration"/>
    <property type="evidence" value="ECO:0007669"/>
    <property type="project" value="InterPro"/>
</dbReference>
<dbReference type="Proteomes" id="UP000190341">
    <property type="component" value="Unassembled WGS sequence"/>
</dbReference>
<keyword evidence="10" id="KW-0249">Electron transport</keyword>
<name>A0A1T5IKF7_9GAMM</name>
<dbReference type="Pfam" id="PF03892">
    <property type="entry name" value="NapB"/>
    <property type="match status" value="1"/>
</dbReference>
<sequence length="185" mass="20286">MRNKYLIIATALSVLLALLLFYAGWKFGASSSHADKGPDVAQVAPVPADAPPAGQQIDALRRGVPIDQEAPPPPMAHVENADIKRVRAYPMQPPTIPHAIDNYQVDKNSNRCLLCHSRANAATFQAPPVSVTHYMDRDDQFLATISSRRYFCNQCHVVQTDARPLVANGFRDIDTVIAEDKQGSP</sequence>
<evidence type="ECO:0000313" key="13">
    <source>
        <dbReference type="EMBL" id="SKC39661.1"/>
    </source>
</evidence>
<dbReference type="STRING" id="428993.SAMN06296058_0033"/>
<evidence type="ECO:0000256" key="5">
    <source>
        <dbReference type="ARBA" id="ARBA00022448"/>
    </source>
</evidence>
<evidence type="ECO:0000256" key="2">
    <source>
        <dbReference type="ARBA" id="ARBA00004418"/>
    </source>
</evidence>
<keyword evidence="14" id="KW-1185">Reference proteome</keyword>
<dbReference type="OrthoDB" id="13290at2"/>
<comment type="similarity">
    <text evidence="3">Belongs to the NapB family.</text>
</comment>
<comment type="subcellular location">
    <subcellularLocation>
        <location evidence="2">Periplasm</location>
    </subcellularLocation>
</comment>
<evidence type="ECO:0000256" key="12">
    <source>
        <dbReference type="ARBA" id="ARBA00031832"/>
    </source>
</evidence>
<keyword evidence="6" id="KW-0349">Heme</keyword>
<evidence type="ECO:0000256" key="3">
    <source>
        <dbReference type="ARBA" id="ARBA00007368"/>
    </source>
</evidence>
<proteinExistence type="inferred from homology"/>
<organism evidence="13 14">
    <name type="scientific">Pseudoxanthomonas indica</name>
    <dbReference type="NCBI Taxonomy" id="428993"/>
    <lineage>
        <taxon>Bacteria</taxon>
        <taxon>Pseudomonadati</taxon>
        <taxon>Pseudomonadota</taxon>
        <taxon>Gammaproteobacteria</taxon>
        <taxon>Lysobacterales</taxon>
        <taxon>Lysobacteraceae</taxon>
        <taxon>Pseudoxanthomonas</taxon>
    </lineage>
</organism>
<dbReference type="RefSeq" id="WP_079722487.1">
    <property type="nucleotide sequence ID" value="NZ_BMCL01000003.1"/>
</dbReference>
<evidence type="ECO:0000256" key="6">
    <source>
        <dbReference type="ARBA" id="ARBA00022617"/>
    </source>
</evidence>
<dbReference type="EMBL" id="FUZV01000001">
    <property type="protein sequence ID" value="SKC39661.1"/>
    <property type="molecule type" value="Genomic_DNA"/>
</dbReference>
<evidence type="ECO:0000256" key="11">
    <source>
        <dbReference type="ARBA" id="ARBA00023004"/>
    </source>
</evidence>
<dbReference type="AlphaFoldDB" id="A0A1T5IKF7"/>